<dbReference type="SUPFAM" id="SSF53335">
    <property type="entry name" value="S-adenosyl-L-methionine-dependent methyltransferases"/>
    <property type="match status" value="1"/>
</dbReference>
<dbReference type="Proteomes" id="UP000626109">
    <property type="component" value="Unassembled WGS sequence"/>
</dbReference>
<name>A0A813KYK6_POLGL</name>
<dbReference type="EMBL" id="CAJNNW010032152">
    <property type="protein sequence ID" value="CAE8711346.1"/>
    <property type="molecule type" value="Genomic_DNA"/>
</dbReference>
<reference evidence="2" key="1">
    <citation type="submission" date="2021-02" db="EMBL/GenBank/DDBJ databases">
        <authorList>
            <person name="Dougan E. K."/>
            <person name="Rhodes N."/>
            <person name="Thang M."/>
            <person name="Chan C."/>
        </authorList>
    </citation>
    <scope>NUCLEOTIDE SEQUENCE</scope>
</reference>
<proteinExistence type="predicted"/>
<protein>
    <recommendedName>
        <fullName evidence="4">Methyltransferase domain-containing protein</fullName>
    </recommendedName>
</protein>
<comment type="caution">
    <text evidence="2">The sequence shown here is derived from an EMBL/GenBank/DDBJ whole genome shotgun (WGS) entry which is preliminary data.</text>
</comment>
<dbReference type="Gene3D" id="3.40.50.150">
    <property type="entry name" value="Vaccinia Virus protein VP39"/>
    <property type="match status" value="1"/>
</dbReference>
<feature type="chain" id="PRO_5032597219" description="Methyltransferase domain-containing protein" evidence="1">
    <location>
        <begin position="23"/>
        <end position="372"/>
    </location>
</feature>
<evidence type="ECO:0000313" key="3">
    <source>
        <dbReference type="Proteomes" id="UP000626109"/>
    </source>
</evidence>
<dbReference type="InterPro" id="IPR029063">
    <property type="entry name" value="SAM-dependent_MTases_sf"/>
</dbReference>
<sequence length="372" mass="42034">MLGMLGWSRYPGCFVLLAAVQANVLSDIRDLIASQPDKKDVVETTSHAFKWDLARYCFTQGRCANSTVAELGCWAGHSTALLSRLFRRVFVLDVSPKNLAKARAANKDRTNIIYLQYDLYDGAQPFSWASLVHGNDINVVFIDAAHTSTAVAQDLDAAMSLPSLETIILDDFGQMREVRRPVFDAIDARQLTCFGIGKPWRELSVEVGAKPPFEKEDYWWLREGAVCKVIASGMRSRWHLSLVNTSFSCYYLDEAAGLLVPGDSFLFHIKDSTLEFRWPSAAARSKNRTPVTVPYRLHPELYSFMLLERVPQVPMQVYFGARMRSGAFLSDDPPHYPACACRVWEDVYRLTRSTVKEAQEARLMPFSWIPLA</sequence>
<feature type="signal peptide" evidence="1">
    <location>
        <begin position="1"/>
        <end position="22"/>
    </location>
</feature>
<dbReference type="AlphaFoldDB" id="A0A813KYK6"/>
<accession>A0A813KYK6</accession>
<evidence type="ECO:0000313" key="2">
    <source>
        <dbReference type="EMBL" id="CAE8711346.1"/>
    </source>
</evidence>
<gene>
    <name evidence="2" type="ORF">PGLA2088_LOCUS36420</name>
</gene>
<dbReference type="Pfam" id="PF13578">
    <property type="entry name" value="Methyltransf_24"/>
    <property type="match status" value="1"/>
</dbReference>
<evidence type="ECO:0000256" key="1">
    <source>
        <dbReference type="SAM" id="SignalP"/>
    </source>
</evidence>
<dbReference type="CDD" id="cd02440">
    <property type="entry name" value="AdoMet_MTases"/>
    <property type="match status" value="1"/>
</dbReference>
<organism evidence="2 3">
    <name type="scientific">Polarella glacialis</name>
    <name type="common">Dinoflagellate</name>
    <dbReference type="NCBI Taxonomy" id="89957"/>
    <lineage>
        <taxon>Eukaryota</taxon>
        <taxon>Sar</taxon>
        <taxon>Alveolata</taxon>
        <taxon>Dinophyceae</taxon>
        <taxon>Suessiales</taxon>
        <taxon>Suessiaceae</taxon>
        <taxon>Polarella</taxon>
    </lineage>
</organism>
<keyword evidence="1" id="KW-0732">Signal</keyword>
<evidence type="ECO:0008006" key="4">
    <source>
        <dbReference type="Google" id="ProtNLM"/>
    </source>
</evidence>